<evidence type="ECO:0000256" key="1">
    <source>
        <dbReference type="SAM" id="MobiDB-lite"/>
    </source>
</evidence>
<keyword evidence="3" id="KW-1185">Reference proteome</keyword>
<evidence type="ECO:0000313" key="2">
    <source>
        <dbReference type="EMBL" id="MBM9621013.1"/>
    </source>
</evidence>
<reference evidence="2 3" key="1">
    <citation type="journal article" date="2016" name="Arch. Microbiol.">
        <title>Streptomyces zhihengii sp. nov., isolated from rhizospheric soil of Psammosilene tunicoides.</title>
        <authorList>
            <person name="Huang M.J."/>
            <person name="Fei J.J."/>
            <person name="Salam N."/>
            <person name="Kim C.J."/>
            <person name="Hozzein W.N."/>
            <person name="Xiao M."/>
            <person name="Huang H.Q."/>
            <person name="Li W.J."/>
        </authorList>
    </citation>
    <scope>NUCLEOTIDE SEQUENCE [LARGE SCALE GENOMIC DNA]</scope>
    <source>
        <strain evidence="2 3">YIM T102</strain>
    </source>
</reference>
<sequence>MIGARGPRLRHLVRQLRRRAGAPPADLAPPPAPAPGSVPDADERRAQHYVRVLVDGQPLPPAQSSVSVTVPTADRDPYWLDELLAARRRPAAPAAAAALPPAPQAAPVPEAEQPTVDDVTKGPGERAPWWHLPPRPTLTAPPAPAPEPGIHITLVQPAEPTGPTLRERVQRWTIRRGTAGTLGYLVGLGPFIGRRLEEAGPGATGFAVLLWLVSWFAAAKAHSLIPAGIARQITPEIRVAADWALHIPASTVLIALALHTPGAIL</sequence>
<comment type="caution">
    <text evidence="2">The sequence shown here is derived from an EMBL/GenBank/DDBJ whole genome shotgun (WGS) entry which is preliminary data.</text>
</comment>
<dbReference type="RefSeq" id="WP_205376778.1">
    <property type="nucleotide sequence ID" value="NZ_JAFEJA010000001.1"/>
</dbReference>
<evidence type="ECO:0000313" key="3">
    <source>
        <dbReference type="Proteomes" id="UP000664109"/>
    </source>
</evidence>
<protein>
    <submittedName>
        <fullName evidence="2">Uncharacterized protein</fullName>
    </submittedName>
</protein>
<name>A0ABS2UUP9_9ACTN</name>
<proteinExistence type="predicted"/>
<feature type="region of interest" description="Disordered" evidence="1">
    <location>
        <begin position="94"/>
        <end position="135"/>
    </location>
</feature>
<feature type="compositionally biased region" description="Pro residues" evidence="1">
    <location>
        <begin position="26"/>
        <end position="36"/>
    </location>
</feature>
<accession>A0ABS2UUP9</accession>
<organism evidence="2 3">
    <name type="scientific">Streptomyces zhihengii</name>
    <dbReference type="NCBI Taxonomy" id="1818004"/>
    <lineage>
        <taxon>Bacteria</taxon>
        <taxon>Bacillati</taxon>
        <taxon>Actinomycetota</taxon>
        <taxon>Actinomycetes</taxon>
        <taxon>Kitasatosporales</taxon>
        <taxon>Streptomycetaceae</taxon>
        <taxon>Streptomyces</taxon>
    </lineage>
</organism>
<gene>
    <name evidence="2" type="ORF">JE024_20170</name>
</gene>
<feature type="region of interest" description="Disordered" evidence="1">
    <location>
        <begin position="19"/>
        <end position="41"/>
    </location>
</feature>
<dbReference type="Proteomes" id="UP000664109">
    <property type="component" value="Unassembled WGS sequence"/>
</dbReference>
<dbReference type="EMBL" id="JAFEJA010000001">
    <property type="protein sequence ID" value="MBM9621013.1"/>
    <property type="molecule type" value="Genomic_DNA"/>
</dbReference>